<feature type="non-terminal residue" evidence="2">
    <location>
        <position position="1"/>
    </location>
</feature>
<keyword evidence="3" id="KW-1185">Reference proteome</keyword>
<evidence type="ECO:0000256" key="1">
    <source>
        <dbReference type="SAM" id="MobiDB-lite"/>
    </source>
</evidence>
<name>A0A392UJI7_9FABA</name>
<sequence length="44" mass="4937">DPLPIPPSSRTTIVIPLVGKFRRNNGDNVPRSQEKETPHLHPKP</sequence>
<reference evidence="2 3" key="1">
    <citation type="journal article" date="2018" name="Front. Plant Sci.">
        <title>Red Clover (Trifolium pratense) and Zigzag Clover (T. medium) - A Picture of Genomic Similarities and Differences.</title>
        <authorList>
            <person name="Dluhosova J."/>
            <person name="Istvanek J."/>
            <person name="Nedelnik J."/>
            <person name="Repkova J."/>
        </authorList>
    </citation>
    <scope>NUCLEOTIDE SEQUENCE [LARGE SCALE GENOMIC DNA]</scope>
    <source>
        <strain evidence="3">cv. 10/8</strain>
        <tissue evidence="2">Leaf</tissue>
    </source>
</reference>
<dbReference type="EMBL" id="LXQA010846621">
    <property type="protein sequence ID" value="MCI73793.1"/>
    <property type="molecule type" value="Genomic_DNA"/>
</dbReference>
<dbReference type="Proteomes" id="UP000265520">
    <property type="component" value="Unassembled WGS sequence"/>
</dbReference>
<feature type="region of interest" description="Disordered" evidence="1">
    <location>
        <begin position="1"/>
        <end position="44"/>
    </location>
</feature>
<evidence type="ECO:0000313" key="3">
    <source>
        <dbReference type="Proteomes" id="UP000265520"/>
    </source>
</evidence>
<comment type="caution">
    <text evidence="2">The sequence shown here is derived from an EMBL/GenBank/DDBJ whole genome shotgun (WGS) entry which is preliminary data.</text>
</comment>
<dbReference type="AlphaFoldDB" id="A0A392UJI7"/>
<feature type="compositionally biased region" description="Basic and acidic residues" evidence="1">
    <location>
        <begin position="32"/>
        <end position="44"/>
    </location>
</feature>
<organism evidence="2 3">
    <name type="scientific">Trifolium medium</name>
    <dbReference type="NCBI Taxonomy" id="97028"/>
    <lineage>
        <taxon>Eukaryota</taxon>
        <taxon>Viridiplantae</taxon>
        <taxon>Streptophyta</taxon>
        <taxon>Embryophyta</taxon>
        <taxon>Tracheophyta</taxon>
        <taxon>Spermatophyta</taxon>
        <taxon>Magnoliopsida</taxon>
        <taxon>eudicotyledons</taxon>
        <taxon>Gunneridae</taxon>
        <taxon>Pentapetalae</taxon>
        <taxon>rosids</taxon>
        <taxon>fabids</taxon>
        <taxon>Fabales</taxon>
        <taxon>Fabaceae</taxon>
        <taxon>Papilionoideae</taxon>
        <taxon>50 kb inversion clade</taxon>
        <taxon>NPAAA clade</taxon>
        <taxon>Hologalegina</taxon>
        <taxon>IRL clade</taxon>
        <taxon>Trifolieae</taxon>
        <taxon>Trifolium</taxon>
    </lineage>
</organism>
<protein>
    <submittedName>
        <fullName evidence="2">Uncharacterized protein</fullName>
    </submittedName>
</protein>
<proteinExistence type="predicted"/>
<evidence type="ECO:0000313" key="2">
    <source>
        <dbReference type="EMBL" id="MCI73793.1"/>
    </source>
</evidence>
<accession>A0A392UJI7</accession>